<comment type="caution">
    <text evidence="10">The sequence shown here is derived from an EMBL/GenBank/DDBJ whole genome shotgun (WGS) entry which is preliminary data.</text>
</comment>
<feature type="domain" description="Methyl-accepting transducer" evidence="8">
    <location>
        <begin position="143"/>
        <end position="400"/>
    </location>
</feature>
<evidence type="ECO:0000313" key="10">
    <source>
        <dbReference type="EMBL" id="MEN2767286.1"/>
    </source>
</evidence>
<dbReference type="SMART" id="SM00283">
    <property type="entry name" value="MA"/>
    <property type="match status" value="1"/>
</dbReference>
<proteinExistence type="inferred from homology"/>
<dbReference type="InterPro" id="IPR003660">
    <property type="entry name" value="HAMP_dom"/>
</dbReference>
<dbReference type="EMBL" id="JBDIML010000002">
    <property type="protein sequence ID" value="MEN2767286.1"/>
    <property type="molecule type" value="Genomic_DNA"/>
</dbReference>
<keyword evidence="2" id="KW-1003">Cell membrane</keyword>
<protein>
    <submittedName>
        <fullName evidence="10">Methyl-accepting chemotaxis protein</fullName>
    </submittedName>
</protein>
<dbReference type="SMART" id="SM00304">
    <property type="entry name" value="HAMP"/>
    <property type="match status" value="1"/>
</dbReference>
<name>A0ABU9XG79_9BACI</name>
<sequence>MSKKYRFGLRLKLVFFTTILAIITYTTSAFFLYFLYDYVVEFWQVSMELYTVIILALGIFWSGVLAYFAARFITRPLNRLAKVASDAADGNLNQEIAIPKSDDEIQALSTSFDKMLKNLREMVHNIDVHFESTNQSVVQLRVASSEVAQHSSQISASIDEISKGAESSSLAIQNTVESVEEATVLAEKVQEKAGESKEKSNTMLETLNSSKKVVNQLVEGIQKLATDQEVSLKDVDNLKQNALQVESIITMVGEIAEQTNLLALNASIEAARAGEHGKGFAVVAEEIRKLADQSAQAVQRISELIEAIQEDVNLVVKKINQNVQYAQKEAENGSVTNAAIEQMSGSIEDVAKEIDGILTYVNKQLESIQATASQSQEVAAIAQETSAGTEEVNASIQEQAATIGKVDDLVHDLESQANGLNQQIQKFKVN</sequence>
<accession>A0ABU9XG79</accession>
<dbReference type="Gene3D" id="1.10.287.950">
    <property type="entry name" value="Methyl-accepting chemotaxis protein"/>
    <property type="match status" value="1"/>
</dbReference>
<dbReference type="Gene3D" id="6.10.340.10">
    <property type="match status" value="1"/>
</dbReference>
<keyword evidence="3 7" id="KW-0472">Membrane</keyword>
<reference evidence="10 11" key="1">
    <citation type="submission" date="2024-05" db="EMBL/GenBank/DDBJ databases">
        <authorList>
            <person name="Haq I."/>
            <person name="Ullah Z."/>
            <person name="Ahmad R."/>
            <person name="Li M."/>
            <person name="Tong Y."/>
        </authorList>
    </citation>
    <scope>NUCLEOTIDE SEQUENCE [LARGE SCALE GENOMIC DNA]</scope>
    <source>
        <strain evidence="10 11">16A2E</strain>
    </source>
</reference>
<evidence type="ECO:0000256" key="6">
    <source>
        <dbReference type="PROSITE-ProRule" id="PRU00284"/>
    </source>
</evidence>
<keyword evidence="4 6" id="KW-0807">Transducer</keyword>
<dbReference type="CDD" id="cd06225">
    <property type="entry name" value="HAMP"/>
    <property type="match status" value="1"/>
</dbReference>
<evidence type="ECO:0000259" key="9">
    <source>
        <dbReference type="PROSITE" id="PS50885"/>
    </source>
</evidence>
<dbReference type="RefSeq" id="WP_345824746.1">
    <property type="nucleotide sequence ID" value="NZ_JBDIML010000002.1"/>
</dbReference>
<comment type="subcellular location">
    <subcellularLocation>
        <location evidence="1">Cell membrane</location>
    </subcellularLocation>
</comment>
<keyword evidence="11" id="KW-1185">Reference proteome</keyword>
<evidence type="ECO:0000256" key="3">
    <source>
        <dbReference type="ARBA" id="ARBA00023136"/>
    </source>
</evidence>
<evidence type="ECO:0000259" key="8">
    <source>
        <dbReference type="PROSITE" id="PS50111"/>
    </source>
</evidence>
<dbReference type="Proteomes" id="UP001444625">
    <property type="component" value="Unassembled WGS sequence"/>
</dbReference>
<dbReference type="PANTHER" id="PTHR32089:SF112">
    <property type="entry name" value="LYSOZYME-LIKE PROTEIN-RELATED"/>
    <property type="match status" value="1"/>
</dbReference>
<keyword evidence="7" id="KW-0812">Transmembrane</keyword>
<dbReference type="PANTHER" id="PTHR32089">
    <property type="entry name" value="METHYL-ACCEPTING CHEMOTAXIS PROTEIN MCPB"/>
    <property type="match status" value="1"/>
</dbReference>
<evidence type="ECO:0000313" key="11">
    <source>
        <dbReference type="Proteomes" id="UP001444625"/>
    </source>
</evidence>
<dbReference type="Pfam" id="PF00672">
    <property type="entry name" value="HAMP"/>
    <property type="match status" value="1"/>
</dbReference>
<evidence type="ECO:0000256" key="2">
    <source>
        <dbReference type="ARBA" id="ARBA00022475"/>
    </source>
</evidence>
<feature type="domain" description="HAMP" evidence="9">
    <location>
        <begin position="71"/>
        <end position="124"/>
    </location>
</feature>
<keyword evidence="7" id="KW-1133">Transmembrane helix</keyword>
<evidence type="ECO:0000256" key="1">
    <source>
        <dbReference type="ARBA" id="ARBA00004236"/>
    </source>
</evidence>
<dbReference type="PROSITE" id="PS50885">
    <property type="entry name" value="HAMP"/>
    <property type="match status" value="1"/>
</dbReference>
<dbReference type="InterPro" id="IPR004089">
    <property type="entry name" value="MCPsignal_dom"/>
</dbReference>
<evidence type="ECO:0000256" key="4">
    <source>
        <dbReference type="ARBA" id="ARBA00023224"/>
    </source>
</evidence>
<dbReference type="SUPFAM" id="SSF58104">
    <property type="entry name" value="Methyl-accepting chemotaxis protein (MCP) signaling domain"/>
    <property type="match status" value="1"/>
</dbReference>
<comment type="similarity">
    <text evidence="5">Belongs to the methyl-accepting chemotaxis (MCP) protein family.</text>
</comment>
<evidence type="ECO:0000256" key="7">
    <source>
        <dbReference type="SAM" id="Phobius"/>
    </source>
</evidence>
<dbReference type="Pfam" id="PF00015">
    <property type="entry name" value="MCPsignal"/>
    <property type="match status" value="1"/>
</dbReference>
<gene>
    <name evidence="10" type="ORF">ABC228_08800</name>
</gene>
<feature type="transmembrane region" description="Helical" evidence="7">
    <location>
        <begin position="12"/>
        <end position="36"/>
    </location>
</feature>
<organism evidence="10 11">
    <name type="scientific">Ornithinibacillus xuwenensis</name>
    <dbReference type="NCBI Taxonomy" id="3144668"/>
    <lineage>
        <taxon>Bacteria</taxon>
        <taxon>Bacillati</taxon>
        <taxon>Bacillota</taxon>
        <taxon>Bacilli</taxon>
        <taxon>Bacillales</taxon>
        <taxon>Bacillaceae</taxon>
        <taxon>Ornithinibacillus</taxon>
    </lineage>
</organism>
<dbReference type="PROSITE" id="PS50111">
    <property type="entry name" value="CHEMOTAXIS_TRANSDUC_2"/>
    <property type="match status" value="1"/>
</dbReference>
<feature type="transmembrane region" description="Helical" evidence="7">
    <location>
        <begin position="48"/>
        <end position="70"/>
    </location>
</feature>
<evidence type="ECO:0000256" key="5">
    <source>
        <dbReference type="ARBA" id="ARBA00029447"/>
    </source>
</evidence>